<dbReference type="EMBL" id="JBHSSE010000003">
    <property type="protein sequence ID" value="MFC6200579.1"/>
    <property type="molecule type" value="Genomic_DNA"/>
</dbReference>
<reference evidence="2" key="1">
    <citation type="journal article" date="2019" name="Int. J. Syst. Evol. Microbiol.">
        <title>The Global Catalogue of Microorganisms (GCM) 10K type strain sequencing project: providing services to taxonomists for standard genome sequencing and annotation.</title>
        <authorList>
            <consortium name="The Broad Institute Genomics Platform"/>
            <consortium name="The Broad Institute Genome Sequencing Center for Infectious Disease"/>
            <person name="Wu L."/>
            <person name="Ma J."/>
        </authorList>
    </citation>
    <scope>NUCLEOTIDE SEQUENCE [LARGE SCALE GENOMIC DNA]</scope>
    <source>
        <strain evidence="2">CCM 8930</strain>
    </source>
</reference>
<name>A0ABW1SGF2_9LACO</name>
<dbReference type="RefSeq" id="WP_137614888.1">
    <property type="nucleotide sequence ID" value="NZ_BJDI01000001.1"/>
</dbReference>
<evidence type="ECO:0000313" key="1">
    <source>
        <dbReference type="EMBL" id="MFC6200579.1"/>
    </source>
</evidence>
<protein>
    <submittedName>
        <fullName evidence="1">Uncharacterized protein</fullName>
    </submittedName>
</protein>
<organism evidence="1 2">
    <name type="scientific">Lactiplantibacillus nangangensis</name>
    <dbReference type="NCBI Taxonomy" id="2559917"/>
    <lineage>
        <taxon>Bacteria</taxon>
        <taxon>Bacillati</taxon>
        <taxon>Bacillota</taxon>
        <taxon>Bacilli</taxon>
        <taxon>Lactobacillales</taxon>
        <taxon>Lactobacillaceae</taxon>
        <taxon>Lactiplantibacillus</taxon>
    </lineage>
</organism>
<sequence>MAETTVLMTEAEQVLNRAYDNFKEVQLQRSKEALFENANEIFTVSKIADATLLYLFDEVIAQRVVELDNEVLATMYEQASQTEFLKLNFTGNDIRWLLGLPRTHHRHREM</sequence>
<comment type="caution">
    <text evidence="1">The sequence shown here is derived from an EMBL/GenBank/DDBJ whole genome shotgun (WGS) entry which is preliminary data.</text>
</comment>
<gene>
    <name evidence="1" type="ORF">ACFP1L_01550</name>
</gene>
<keyword evidence="2" id="KW-1185">Reference proteome</keyword>
<accession>A0ABW1SGF2</accession>
<evidence type="ECO:0000313" key="2">
    <source>
        <dbReference type="Proteomes" id="UP001596171"/>
    </source>
</evidence>
<proteinExistence type="predicted"/>
<dbReference type="Proteomes" id="UP001596171">
    <property type="component" value="Unassembled WGS sequence"/>
</dbReference>